<dbReference type="GO" id="GO:0003700">
    <property type="term" value="F:DNA-binding transcription factor activity"/>
    <property type="evidence" value="ECO:0007669"/>
    <property type="project" value="InterPro"/>
</dbReference>
<dbReference type="Proteomes" id="UP000076935">
    <property type="component" value="Unassembled WGS sequence"/>
</dbReference>
<evidence type="ECO:0000259" key="1">
    <source>
        <dbReference type="Pfam" id="PF04542"/>
    </source>
</evidence>
<dbReference type="SUPFAM" id="SSF88659">
    <property type="entry name" value="Sigma3 and sigma4 domains of RNA polymerase sigma factors"/>
    <property type="match status" value="1"/>
</dbReference>
<gene>
    <name evidence="2" type="ORF">AWH49_04760</name>
</gene>
<organism evidence="2 3">
    <name type="scientific">Domibacillus aminovorans</name>
    <dbReference type="NCBI Taxonomy" id="29332"/>
    <lineage>
        <taxon>Bacteria</taxon>
        <taxon>Bacillati</taxon>
        <taxon>Bacillota</taxon>
        <taxon>Bacilli</taxon>
        <taxon>Bacillales</taxon>
        <taxon>Bacillaceae</taxon>
        <taxon>Domibacillus</taxon>
    </lineage>
</organism>
<proteinExistence type="predicted"/>
<dbReference type="AlphaFoldDB" id="A0A177L020"/>
<reference evidence="2 3" key="1">
    <citation type="submission" date="2016-01" db="EMBL/GenBank/DDBJ databases">
        <title>Investigation of taxonomic status of Bacillus aminovorans.</title>
        <authorList>
            <person name="Verma A."/>
            <person name="Pal Y."/>
            <person name="Krishnamurthi S."/>
        </authorList>
    </citation>
    <scope>NUCLEOTIDE SEQUENCE [LARGE SCALE GENOMIC DNA]</scope>
    <source>
        <strain evidence="2 3">DSM 1314</strain>
    </source>
</reference>
<dbReference type="Pfam" id="PF04542">
    <property type="entry name" value="Sigma70_r2"/>
    <property type="match status" value="1"/>
</dbReference>
<dbReference type="NCBIfam" id="TIGR02937">
    <property type="entry name" value="sigma70-ECF"/>
    <property type="match status" value="1"/>
</dbReference>
<dbReference type="InterPro" id="IPR014284">
    <property type="entry name" value="RNA_pol_sigma-70_dom"/>
</dbReference>
<comment type="caution">
    <text evidence="2">The sequence shown here is derived from an EMBL/GenBank/DDBJ whole genome shotgun (WGS) entry which is preliminary data.</text>
</comment>
<dbReference type="GO" id="GO:0006352">
    <property type="term" value="P:DNA-templated transcription initiation"/>
    <property type="evidence" value="ECO:0007669"/>
    <property type="project" value="InterPro"/>
</dbReference>
<sequence length="160" mass="18133">MQFDQLATQYTPMIHRIMNKLHIYKNKEDYHQIGLIALWEAHTKFDSAKGAFPPYAYSYIQGRILNALTKDAAFSDETVLTGEPVLFEGIDPAPTPDTIAMTKAHGDHLSGRAKRWFDLSIIEGLTNPDIARRENVTPAAVRKWQMAAIKQLQEQFGDTE</sequence>
<dbReference type="STRING" id="29332.AWH48_07910"/>
<dbReference type="InterPro" id="IPR007627">
    <property type="entry name" value="RNA_pol_sigma70_r2"/>
</dbReference>
<evidence type="ECO:0000313" key="3">
    <source>
        <dbReference type="Proteomes" id="UP000076935"/>
    </source>
</evidence>
<dbReference type="Gene3D" id="1.10.1740.10">
    <property type="match status" value="1"/>
</dbReference>
<accession>A0A177L020</accession>
<protein>
    <recommendedName>
        <fullName evidence="1">RNA polymerase sigma-70 region 2 domain-containing protein</fullName>
    </recommendedName>
</protein>
<feature type="domain" description="RNA polymerase sigma-70 region 2" evidence="1">
    <location>
        <begin position="6"/>
        <end position="71"/>
    </location>
</feature>
<dbReference type="RefSeq" id="WP_063966701.1">
    <property type="nucleotide sequence ID" value="NZ_JBCNAN010000007.1"/>
</dbReference>
<dbReference type="InterPro" id="IPR013325">
    <property type="entry name" value="RNA_pol_sigma_r2"/>
</dbReference>
<dbReference type="InterPro" id="IPR036388">
    <property type="entry name" value="WH-like_DNA-bd_sf"/>
</dbReference>
<dbReference type="EMBL" id="LQWY01000067">
    <property type="protein sequence ID" value="OAH58978.1"/>
    <property type="molecule type" value="Genomic_DNA"/>
</dbReference>
<evidence type="ECO:0000313" key="2">
    <source>
        <dbReference type="EMBL" id="OAH58978.1"/>
    </source>
</evidence>
<name>A0A177L020_9BACI</name>
<dbReference type="SUPFAM" id="SSF88946">
    <property type="entry name" value="Sigma2 domain of RNA polymerase sigma factors"/>
    <property type="match status" value="1"/>
</dbReference>
<keyword evidence="3" id="KW-1185">Reference proteome</keyword>
<dbReference type="InterPro" id="IPR013324">
    <property type="entry name" value="RNA_pol_sigma_r3/r4-like"/>
</dbReference>
<dbReference type="Gene3D" id="1.10.10.10">
    <property type="entry name" value="Winged helix-like DNA-binding domain superfamily/Winged helix DNA-binding domain"/>
    <property type="match status" value="1"/>
</dbReference>